<accession>A0AA49JXX2</accession>
<dbReference type="EMBL" id="CP130613">
    <property type="protein sequence ID" value="WKW14094.1"/>
    <property type="molecule type" value="Genomic_DNA"/>
</dbReference>
<dbReference type="EC" id="2.1.1.176" evidence="4"/>
<dbReference type="Gene3D" id="1.10.940.10">
    <property type="entry name" value="NusB-like"/>
    <property type="match status" value="1"/>
</dbReference>
<comment type="function">
    <text evidence="1">Specifically methylates the cytosine at position 967 (m5C967) of 16S rRNA.</text>
</comment>
<gene>
    <name evidence="17" type="primary">rsmB</name>
    <name evidence="16" type="ORF">Strain138_000419</name>
    <name evidence="17" type="ORF">Strain318_000419</name>
</gene>
<keyword evidence="10 14" id="KW-0694">RNA-binding</keyword>
<feature type="active site" description="Nucleophile" evidence="14">
    <location>
        <position position="378"/>
    </location>
</feature>
<dbReference type="InterPro" id="IPR049560">
    <property type="entry name" value="MeTrfase_RsmB-F_NOP2_cat"/>
</dbReference>
<dbReference type="PROSITE" id="PS51686">
    <property type="entry name" value="SAM_MT_RSMB_NOP"/>
    <property type="match status" value="1"/>
</dbReference>
<evidence type="ECO:0000256" key="4">
    <source>
        <dbReference type="ARBA" id="ARBA00012140"/>
    </source>
</evidence>
<evidence type="ECO:0000256" key="13">
    <source>
        <dbReference type="ARBA" id="ARBA00047283"/>
    </source>
</evidence>
<dbReference type="InterPro" id="IPR035926">
    <property type="entry name" value="NusB-like_sf"/>
</dbReference>
<dbReference type="Pfam" id="PF22458">
    <property type="entry name" value="RsmF-B_ferredox"/>
    <property type="match status" value="1"/>
</dbReference>
<dbReference type="AlphaFoldDB" id="A0AA49JXX2"/>
<comment type="catalytic activity">
    <reaction evidence="13">
        <text>cytidine(967) in 16S rRNA + S-adenosyl-L-methionine = 5-methylcytidine(967) in 16S rRNA + S-adenosyl-L-homocysteine + H(+)</text>
        <dbReference type="Rhea" id="RHEA:42748"/>
        <dbReference type="Rhea" id="RHEA-COMP:10219"/>
        <dbReference type="Rhea" id="RHEA-COMP:10220"/>
        <dbReference type="ChEBI" id="CHEBI:15378"/>
        <dbReference type="ChEBI" id="CHEBI:57856"/>
        <dbReference type="ChEBI" id="CHEBI:59789"/>
        <dbReference type="ChEBI" id="CHEBI:74483"/>
        <dbReference type="ChEBI" id="CHEBI:82748"/>
        <dbReference type="EC" id="2.1.1.176"/>
    </reaction>
</comment>
<dbReference type="InterPro" id="IPR023267">
    <property type="entry name" value="RCMT"/>
</dbReference>
<evidence type="ECO:0000256" key="5">
    <source>
        <dbReference type="ARBA" id="ARBA00022490"/>
    </source>
</evidence>
<dbReference type="RefSeq" id="WP_367886886.1">
    <property type="nucleotide sequence ID" value="NZ_CP130612.1"/>
</dbReference>
<feature type="binding site" evidence="14">
    <location>
        <position position="283"/>
    </location>
    <ligand>
        <name>S-adenosyl-L-methionine</name>
        <dbReference type="ChEBI" id="CHEBI:59789"/>
    </ligand>
</feature>
<dbReference type="NCBIfam" id="NF011494">
    <property type="entry name" value="PRK14902.1"/>
    <property type="match status" value="1"/>
</dbReference>
<evidence type="ECO:0000256" key="12">
    <source>
        <dbReference type="ARBA" id="ARBA00031088"/>
    </source>
</evidence>
<dbReference type="KEGG" id="pspc:Strain318_000419"/>
<dbReference type="PRINTS" id="PR02008">
    <property type="entry name" value="RCMTFAMILY"/>
</dbReference>
<dbReference type="Pfam" id="PF01029">
    <property type="entry name" value="NusB"/>
    <property type="match status" value="1"/>
</dbReference>
<evidence type="ECO:0000313" key="18">
    <source>
        <dbReference type="Proteomes" id="UP001229955"/>
    </source>
</evidence>
<comment type="subcellular location">
    <subcellularLocation>
        <location evidence="2">Cytoplasm</location>
    </subcellularLocation>
</comment>
<dbReference type="InterPro" id="IPR029063">
    <property type="entry name" value="SAM-dependent_MTases_sf"/>
</dbReference>
<feature type="domain" description="SAM-dependent MTase RsmB/NOP-type" evidence="15">
    <location>
        <begin position="172"/>
        <end position="439"/>
    </location>
</feature>
<feature type="binding site" evidence="14">
    <location>
        <position position="325"/>
    </location>
    <ligand>
        <name>S-adenosyl-L-methionine</name>
        <dbReference type="ChEBI" id="CHEBI:59789"/>
    </ligand>
</feature>
<evidence type="ECO:0000313" key="17">
    <source>
        <dbReference type="EMBL" id="WKW14094.1"/>
    </source>
</evidence>
<evidence type="ECO:0000256" key="7">
    <source>
        <dbReference type="ARBA" id="ARBA00022603"/>
    </source>
</evidence>
<dbReference type="PANTHER" id="PTHR22807">
    <property type="entry name" value="NOP2 YEAST -RELATED NOL1/NOP2/FMU SUN DOMAIN-CONTAINING"/>
    <property type="match status" value="1"/>
</dbReference>
<accession>A0AA49JSI1</accession>
<dbReference type="GO" id="GO:0005737">
    <property type="term" value="C:cytoplasm"/>
    <property type="evidence" value="ECO:0007669"/>
    <property type="project" value="UniProtKB-SubCell"/>
</dbReference>
<evidence type="ECO:0000256" key="14">
    <source>
        <dbReference type="PROSITE-ProRule" id="PRU01023"/>
    </source>
</evidence>
<protein>
    <recommendedName>
        <fullName evidence="4">16S rRNA (cytosine(967)-C(5))-methyltransferase</fullName>
        <ecNumber evidence="4">2.1.1.176</ecNumber>
    </recommendedName>
    <alternativeName>
        <fullName evidence="11">16S rRNA m5C967 methyltransferase</fullName>
    </alternativeName>
    <alternativeName>
        <fullName evidence="12">rRNA (cytosine-C(5)-)-methyltransferase RsmB</fullName>
    </alternativeName>
</protein>
<dbReference type="Gene3D" id="3.30.70.1170">
    <property type="entry name" value="Sun protein, domain 3"/>
    <property type="match status" value="1"/>
</dbReference>
<evidence type="ECO:0000256" key="10">
    <source>
        <dbReference type="ARBA" id="ARBA00022884"/>
    </source>
</evidence>
<evidence type="ECO:0000256" key="6">
    <source>
        <dbReference type="ARBA" id="ARBA00022552"/>
    </source>
</evidence>
<feature type="binding site" evidence="14">
    <location>
        <begin position="262"/>
        <end position="268"/>
    </location>
    <ligand>
        <name>S-adenosyl-L-methionine</name>
        <dbReference type="ChEBI" id="CHEBI:59789"/>
    </ligand>
</feature>
<organism evidence="17 18">
    <name type="scientific">Pseudogemmatithrix spongiicola</name>
    <dbReference type="NCBI Taxonomy" id="3062599"/>
    <lineage>
        <taxon>Bacteria</taxon>
        <taxon>Pseudomonadati</taxon>
        <taxon>Gemmatimonadota</taxon>
        <taxon>Gemmatimonadia</taxon>
        <taxon>Gemmatimonadales</taxon>
        <taxon>Gemmatimonadaceae</taxon>
        <taxon>Pseudogemmatithrix</taxon>
    </lineage>
</organism>
<keyword evidence="18" id="KW-1185">Reference proteome</keyword>
<keyword evidence="8 14" id="KW-0808">Transferase</keyword>
<proteinExistence type="inferred from homology"/>
<dbReference type="SUPFAM" id="SSF53335">
    <property type="entry name" value="S-adenosyl-L-methionine-dependent methyltransferases"/>
    <property type="match status" value="1"/>
</dbReference>
<dbReference type="GO" id="GO:0006355">
    <property type="term" value="P:regulation of DNA-templated transcription"/>
    <property type="evidence" value="ECO:0007669"/>
    <property type="project" value="InterPro"/>
</dbReference>
<evidence type="ECO:0000313" key="16">
    <source>
        <dbReference type="EMBL" id="WKW11184.1"/>
    </source>
</evidence>
<evidence type="ECO:0000256" key="1">
    <source>
        <dbReference type="ARBA" id="ARBA00002724"/>
    </source>
</evidence>
<comment type="similarity">
    <text evidence="3 14">Belongs to the class I-like SAM-binding methyltransferase superfamily. RsmB/NOP family.</text>
</comment>
<dbReference type="PANTHER" id="PTHR22807:SF61">
    <property type="entry name" value="NOL1_NOP2_SUN FAMILY PROTEIN _ ANTITERMINATION NUSB DOMAIN-CONTAINING PROTEIN"/>
    <property type="match status" value="1"/>
</dbReference>
<dbReference type="EMBL" id="CP130612">
    <property type="protein sequence ID" value="WKW11184.1"/>
    <property type="molecule type" value="Genomic_DNA"/>
</dbReference>
<feature type="binding site" evidence="14">
    <location>
        <position position="310"/>
    </location>
    <ligand>
        <name>S-adenosyl-L-methionine</name>
        <dbReference type="ChEBI" id="CHEBI:59789"/>
    </ligand>
</feature>
<dbReference type="PROSITE" id="PS01153">
    <property type="entry name" value="NOL1_NOP2_SUN"/>
    <property type="match status" value="1"/>
</dbReference>
<evidence type="ECO:0000259" key="15">
    <source>
        <dbReference type="PROSITE" id="PS51686"/>
    </source>
</evidence>
<dbReference type="SUPFAM" id="SSF48013">
    <property type="entry name" value="NusB-like"/>
    <property type="match status" value="1"/>
</dbReference>
<keyword evidence="5" id="KW-0963">Cytoplasm</keyword>
<keyword evidence="7 14" id="KW-0489">Methyltransferase</keyword>
<dbReference type="Pfam" id="PF01189">
    <property type="entry name" value="Methyltr_RsmB-F"/>
    <property type="match status" value="1"/>
</dbReference>
<dbReference type="InterPro" id="IPR004573">
    <property type="entry name" value="rRNA_ssu_MeTfrase_B"/>
</dbReference>
<evidence type="ECO:0000256" key="2">
    <source>
        <dbReference type="ARBA" id="ARBA00004496"/>
    </source>
</evidence>
<evidence type="ECO:0000256" key="9">
    <source>
        <dbReference type="ARBA" id="ARBA00022691"/>
    </source>
</evidence>
<evidence type="ECO:0000256" key="3">
    <source>
        <dbReference type="ARBA" id="ARBA00007494"/>
    </source>
</evidence>
<dbReference type="InterPro" id="IPR006027">
    <property type="entry name" value="NusB_RsmB_TIM44"/>
</dbReference>
<dbReference type="Gene3D" id="3.40.50.150">
    <property type="entry name" value="Vaccinia Virus protein VP39"/>
    <property type="match status" value="1"/>
</dbReference>
<dbReference type="GO" id="GO:0003723">
    <property type="term" value="F:RNA binding"/>
    <property type="evidence" value="ECO:0007669"/>
    <property type="project" value="UniProtKB-UniRule"/>
</dbReference>
<name>A0AA49JXX2_9BACT</name>
<keyword evidence="9 14" id="KW-0949">S-adenosyl-L-methionine</keyword>
<evidence type="ECO:0000256" key="11">
    <source>
        <dbReference type="ARBA" id="ARBA00030399"/>
    </source>
</evidence>
<dbReference type="InterPro" id="IPR018314">
    <property type="entry name" value="RsmB/NOL1/NOP2-like_CS"/>
</dbReference>
<dbReference type="Proteomes" id="UP001229955">
    <property type="component" value="Chromosome"/>
</dbReference>
<dbReference type="CDD" id="cd02440">
    <property type="entry name" value="AdoMet_MTases"/>
    <property type="match status" value="1"/>
</dbReference>
<dbReference type="InterPro" id="IPR054728">
    <property type="entry name" value="RsmB-like_ferredoxin"/>
</dbReference>
<reference evidence="17" key="1">
    <citation type="submission" date="2023-07" db="EMBL/GenBank/DDBJ databases">
        <authorList>
            <person name="Haufschild T."/>
            <person name="Kallscheuer N."/>
            <person name="Hammer J."/>
            <person name="Kohn T."/>
            <person name="Kabuu M."/>
            <person name="Jogler M."/>
            <person name="Wohfarth N."/>
            <person name="Heuer A."/>
            <person name="Rohde M."/>
            <person name="van Teeseling M.C.F."/>
            <person name="Jogler C."/>
        </authorList>
    </citation>
    <scope>NUCLEOTIDE SEQUENCE</scope>
    <source>
        <strain evidence="16">Strain 138</strain>
        <strain evidence="17">Strain 318</strain>
    </source>
</reference>
<evidence type="ECO:0000256" key="8">
    <source>
        <dbReference type="ARBA" id="ARBA00022679"/>
    </source>
</evidence>
<dbReference type="InterPro" id="IPR001678">
    <property type="entry name" value="MeTrfase_RsmB-F_NOP2_dom"/>
</dbReference>
<keyword evidence="6" id="KW-0698">rRNA processing</keyword>
<dbReference type="GO" id="GO:0008649">
    <property type="term" value="F:rRNA methyltransferase activity"/>
    <property type="evidence" value="ECO:0007669"/>
    <property type="project" value="InterPro"/>
</dbReference>
<dbReference type="NCBIfam" id="TIGR00563">
    <property type="entry name" value="rsmB"/>
    <property type="match status" value="1"/>
</dbReference>
<sequence length="441" mass="47494">MPGTLPLVTDARIAAAETLADLRSGLLLDAAFDRRAAELDARDRRWTQELVWGMLRKRGWIDHLLAPRVRGGIARLDADLADLLRLGVHQLFHMGSVPAYAAIAQTVELAKQRHGMGASKLVNAVLRRLDRERDALGAELPADPVEALAVEYSHPRWLVARWVARWGADETRALLEANNQEAPLIVRPWGVVREQLEAMLESSGVGVADAPLVEDSITLAPGTVLTALGAFQQGHCFVQDPAATLVTRYAAVPAGAEVADLCAAPGGKSVELSRTAKHVTSADSNEARISRIIDTIGRLDLENVDAVVADARDGTLGQFDAVLVDAPCTGTGTFRRHPDARWRLRTSDLAVMAATQRAILRGAAKNVKPGGLLVYSTCSMEPEENDAQVETFLADHPGWTLEPPPAGTVPETVLDAGRLRVLPQRHGADGSFAARLRRGES</sequence>